<evidence type="ECO:0000313" key="1">
    <source>
        <dbReference type="EMBL" id="AEL19508.1"/>
    </source>
</evidence>
<sequence length="54" mass="6316">MSKQIILDYENNKDLIKTDINELKYYVSKLADEFKQLSTEAKNLQGFIVSTYNP</sequence>
<dbReference type="EMBL" id="CP002759">
    <property type="protein sequence ID" value="AEL19508.1"/>
    <property type="molecule type" value="Genomic_DNA"/>
</dbReference>
<keyword evidence="1" id="KW-0614">Plasmid</keyword>
<accession>G0AP82</accession>
<dbReference type="KEGG" id="bbs:BbiDN127_I0032"/>
<organism evidence="1 2">
    <name type="scientific">Borrelia bissettiae (strain DSM 17990 / CIP 109136 / DN127)</name>
    <name type="common">Borreliella bissettiae</name>
    <dbReference type="NCBI Taxonomy" id="521010"/>
    <lineage>
        <taxon>Bacteria</taxon>
        <taxon>Pseudomonadati</taxon>
        <taxon>Spirochaetota</taxon>
        <taxon>Spirochaetia</taxon>
        <taxon>Spirochaetales</taxon>
        <taxon>Borreliaceae</taxon>
        <taxon>Borreliella</taxon>
    </lineage>
</organism>
<geneLocation type="plasmid" evidence="1 2">
    <name>lp28-4</name>
</geneLocation>
<dbReference type="Pfam" id="PF05714">
    <property type="entry name" value="PFam54_60"/>
    <property type="match status" value="1"/>
</dbReference>
<dbReference type="HOGENOM" id="CLU_3040931_0_0_12"/>
<proteinExistence type="predicted"/>
<reference key="1">
    <citation type="submission" date="2011-06" db="EMBL/GenBank/DDBJ databases">
        <authorList>
            <person name="Mongodin E.F."/>
            <person name="Casjens S.R."/>
            <person name="Fraser-Liggett C.M."/>
            <person name="Qiu W.-G."/>
            <person name="Dunn J.J."/>
            <person name="Luft B.J."/>
            <person name="Schutzer S.E."/>
        </authorList>
    </citation>
    <scope>NUCLEOTIDE SEQUENCE</scope>
    <source>
        <strain>DN127</strain>
    </source>
</reference>
<dbReference type="InterPro" id="IPR008421">
    <property type="entry name" value="Borrelia_lipoprotein_PFam54/60"/>
</dbReference>
<gene>
    <name evidence="1" type="ordered locus">BbiDN127_I0032</name>
</gene>
<reference evidence="1 2" key="2">
    <citation type="journal article" date="2012" name="J. Bacteriol.">
        <title>Whole-Genome Sequences of Borrelia bissettii, Borrelia valaisiana, and Borrelia spielmanii.</title>
        <authorList>
            <person name="Schutzer S.E."/>
            <person name="Fraser-Liggett C.M."/>
            <person name="Qiu W.G."/>
            <person name="Kraiczy P."/>
            <person name="Mongodin E.F."/>
            <person name="Dunn J.J."/>
            <person name="Luft B.J."/>
            <person name="Casjens S.R."/>
        </authorList>
    </citation>
    <scope>NUCLEOTIDE SEQUENCE [LARGE SCALE GENOMIC DNA]</scope>
    <source>
        <strain evidence="1 2">DN127</strain>
    </source>
</reference>
<protein>
    <submittedName>
        <fullName evidence="1">Uncharacterized protein</fullName>
    </submittedName>
</protein>
<name>G0AP82_BORBD</name>
<dbReference type="AlphaFoldDB" id="G0AP82"/>
<evidence type="ECO:0000313" key="2">
    <source>
        <dbReference type="Proteomes" id="UP000001634"/>
    </source>
</evidence>
<keyword evidence="2" id="KW-1185">Reference proteome</keyword>
<dbReference type="Proteomes" id="UP000001634">
    <property type="component" value="Plasmid lp28-4"/>
</dbReference>